<feature type="compositionally biased region" description="Low complexity" evidence="2">
    <location>
        <begin position="314"/>
        <end position="330"/>
    </location>
</feature>
<feature type="region of interest" description="Disordered" evidence="2">
    <location>
        <begin position="303"/>
        <end position="337"/>
    </location>
</feature>
<dbReference type="EMBL" id="CAMXCT030002253">
    <property type="protein sequence ID" value="CAL4784157.1"/>
    <property type="molecule type" value="Genomic_DNA"/>
</dbReference>
<accession>A0A9P1G3W0</accession>
<evidence type="ECO:0000256" key="1">
    <source>
        <dbReference type="SAM" id="Coils"/>
    </source>
</evidence>
<keyword evidence="6" id="KW-1185">Reference proteome</keyword>
<evidence type="ECO:0000313" key="4">
    <source>
        <dbReference type="EMBL" id="CAL1150220.1"/>
    </source>
</evidence>
<comment type="caution">
    <text evidence="3">The sequence shown here is derived from an EMBL/GenBank/DDBJ whole genome shotgun (WGS) entry which is preliminary data.</text>
</comment>
<gene>
    <name evidence="3" type="ORF">C1SCF055_LOCUS23283</name>
</gene>
<dbReference type="EMBL" id="CAMXCT020002253">
    <property type="protein sequence ID" value="CAL1150220.1"/>
    <property type="molecule type" value="Genomic_DNA"/>
</dbReference>
<dbReference type="OrthoDB" id="443129at2759"/>
<dbReference type="Proteomes" id="UP001152797">
    <property type="component" value="Unassembled WGS sequence"/>
</dbReference>
<feature type="compositionally biased region" description="Low complexity" evidence="2">
    <location>
        <begin position="582"/>
        <end position="600"/>
    </location>
</feature>
<dbReference type="EMBL" id="CAMXCT010002253">
    <property type="protein sequence ID" value="CAI3996845.1"/>
    <property type="molecule type" value="Genomic_DNA"/>
</dbReference>
<feature type="compositionally biased region" description="Basic and acidic residues" evidence="2">
    <location>
        <begin position="303"/>
        <end position="312"/>
    </location>
</feature>
<name>A0A9P1G3W0_9DINO</name>
<organism evidence="3">
    <name type="scientific">Cladocopium goreaui</name>
    <dbReference type="NCBI Taxonomy" id="2562237"/>
    <lineage>
        <taxon>Eukaryota</taxon>
        <taxon>Sar</taxon>
        <taxon>Alveolata</taxon>
        <taxon>Dinophyceae</taxon>
        <taxon>Suessiales</taxon>
        <taxon>Symbiodiniaceae</taxon>
        <taxon>Cladocopium</taxon>
    </lineage>
</organism>
<dbReference type="SUPFAM" id="SSF52540">
    <property type="entry name" value="P-loop containing nucleoside triphosphate hydrolases"/>
    <property type="match status" value="1"/>
</dbReference>
<feature type="region of interest" description="Disordered" evidence="2">
    <location>
        <begin position="927"/>
        <end position="974"/>
    </location>
</feature>
<evidence type="ECO:0000256" key="2">
    <source>
        <dbReference type="SAM" id="MobiDB-lite"/>
    </source>
</evidence>
<feature type="coiled-coil region" evidence="1">
    <location>
        <begin position="365"/>
        <end position="401"/>
    </location>
</feature>
<feature type="region of interest" description="Disordered" evidence="2">
    <location>
        <begin position="582"/>
        <end position="607"/>
    </location>
</feature>
<evidence type="ECO:0000313" key="5">
    <source>
        <dbReference type="EMBL" id="CAL4784157.1"/>
    </source>
</evidence>
<sequence length="1296" mass="143929">MDVPQSHAPRCACGCTPSMPSLFEMAAMRAERRRQRQRGDANGYPGEAREDASGATEALQKLELLQKERQHLKHDLHQQRLLRAAMLVAGPSHETAMEPPYRVLEASHLAASPLLESVNWLLDAAHHQHSAFSNVLEQLQELQAFKEVTDATLKSIKEDMTGVASQAPAEGLASEIAACYTKDVVERAQEASKIATLFPSLQVLQVLREARIAPSKKAMELEDLLKGLNPEALAGSSEDPLVTHIFKQKEAAKQRTEASHLRWAQCTDHKSWLAEKTWRKQVRKKKEEEIQRKLKEAAIAEELRKQEEERQRRAQMPQLTPAEEAAAQAKAAHDAAQREAKGRWLENVWQPMLQQRQVEVRASRLEAEERLRQEKEAVLKRQRYEQDGMALEDALEQQRLRFLSSECQRLKERQETPRVQNATERKIEIVMEMRGLEIRWKQNLEKRRKEEEEARLALLEERKERDYREWRAMVQDERLRRQRLMDREDQRDKEVLEWKSLELLGRDVLREEELKKKAVVEAAFEKSSWQRKHLEEQGIAPQRVLEEARHLAEKQRKVKEEVGPKQAEQELWDALMAKNRLARAQRSSSTSSTPRTATESCSAGRFTSLAPGFSKAEAGSVPRKTFLRSHVGRECKHGNEIPKVVHEELNRMESELKEQIRELQEALRTAPPAAESVEVGEVKTQETHQEDARLMALEVQISELKDKLDSVLPSSTTELAPSAPADVTPTVPDTDASLQAGSNEALPETTEVNGPVVVVNPPALVVNPPAAVVNPPAATAAGPAGAAAAPPETVELVGRVKVLEGKVHSLTEALEVLRESLDFPEDLAPAVAEGTGAEATPETANPTQPGDGPDGTAVAVQMPAPGSKSEVPSSGRGSRPGSRENWKTLASSLESLDLRVTALEQWRAAADPHDATGGPAVTVSEAPAEDAPADNAPVEDAPAEDAPVEPQQTAPEERRPSANEPKVPPLRLPGLPKPVGPGPAMRLAQCVEGSDDLEERQVELAPGRFVLPSGHARTQPARAFPAQTVKTGWTLLSTGSIVVLVLQALIQRFLPGFFMNRAVRKAGQRLKRKEPAPARPLEEEYIKDFINSPQGKALSTPSFLVVSGSQGIGKSTMLNNLLSEHVKNGKRVLPLDISVRPGEDLKLNEEVAKQGNDFRTLNKVLAEDDMDEVLKHYYIRVGGNLRALGEILENVSREGQKGADAVIKRVEQRYKERVEPIERKLDDQEVKDYLLQVAGAGPMGYLPESDEDTKMKLKLLREEPADCVLRRTQSAGSSRSSGFEALAFRRQALSRG</sequence>
<reference evidence="4" key="2">
    <citation type="submission" date="2024-04" db="EMBL/GenBank/DDBJ databases">
        <authorList>
            <person name="Chen Y."/>
            <person name="Shah S."/>
            <person name="Dougan E. K."/>
            <person name="Thang M."/>
            <person name="Chan C."/>
        </authorList>
    </citation>
    <scope>NUCLEOTIDE SEQUENCE [LARGE SCALE GENOMIC DNA]</scope>
</reference>
<feature type="coiled-coil region" evidence="1">
    <location>
        <begin position="55"/>
        <end position="82"/>
    </location>
</feature>
<dbReference type="InterPro" id="IPR027417">
    <property type="entry name" value="P-loop_NTPase"/>
</dbReference>
<evidence type="ECO:0000313" key="6">
    <source>
        <dbReference type="Proteomes" id="UP001152797"/>
    </source>
</evidence>
<reference evidence="3" key="1">
    <citation type="submission" date="2022-10" db="EMBL/GenBank/DDBJ databases">
        <authorList>
            <person name="Chen Y."/>
            <person name="Dougan E. K."/>
            <person name="Chan C."/>
            <person name="Rhodes N."/>
            <person name="Thang M."/>
        </authorList>
    </citation>
    <scope>NUCLEOTIDE SEQUENCE</scope>
</reference>
<feature type="region of interest" description="Disordered" evidence="2">
    <location>
        <begin position="834"/>
        <end position="885"/>
    </location>
</feature>
<proteinExistence type="predicted"/>
<feature type="region of interest" description="Disordered" evidence="2">
    <location>
        <begin position="29"/>
        <end position="55"/>
    </location>
</feature>
<keyword evidence="1" id="KW-0175">Coiled coil</keyword>
<dbReference type="CDD" id="cd01983">
    <property type="entry name" value="SIMIBI"/>
    <property type="match status" value="1"/>
</dbReference>
<protein>
    <submittedName>
        <fullName evidence="5">Reticulocyte-binding protein 2-like a</fullName>
    </submittedName>
</protein>
<evidence type="ECO:0000313" key="3">
    <source>
        <dbReference type="EMBL" id="CAI3996845.1"/>
    </source>
</evidence>
<feature type="coiled-coil region" evidence="1">
    <location>
        <begin position="441"/>
        <end position="469"/>
    </location>
</feature>